<reference evidence="2 3" key="1">
    <citation type="submission" date="2019-08" db="EMBL/GenBank/DDBJ databases">
        <title>Draft genome sequences of two oriental melons (Cucumis melo L. var makuwa).</title>
        <authorList>
            <person name="Kwon S.-Y."/>
        </authorList>
    </citation>
    <scope>NUCLEOTIDE SEQUENCE [LARGE SCALE GENOMIC DNA]</scope>
    <source>
        <strain evidence="3">cv. Chang Bougi</strain>
        <tissue evidence="2">Leaf</tissue>
    </source>
</reference>
<name>A0A5D3DQH9_CUCMM</name>
<dbReference type="AlphaFoldDB" id="A0A5D3DQH9"/>
<evidence type="ECO:0000313" key="2">
    <source>
        <dbReference type="EMBL" id="TYK25824.1"/>
    </source>
</evidence>
<evidence type="ECO:0000256" key="1">
    <source>
        <dbReference type="SAM" id="MobiDB-lite"/>
    </source>
</evidence>
<feature type="compositionally biased region" description="Basic and acidic residues" evidence="1">
    <location>
        <begin position="1"/>
        <end position="32"/>
    </location>
</feature>
<dbReference type="Proteomes" id="UP000321947">
    <property type="component" value="Unassembled WGS sequence"/>
</dbReference>
<evidence type="ECO:0000313" key="3">
    <source>
        <dbReference type="Proteomes" id="UP000321947"/>
    </source>
</evidence>
<dbReference type="EMBL" id="SSTD01003661">
    <property type="protein sequence ID" value="TYK25824.1"/>
    <property type="molecule type" value="Genomic_DNA"/>
</dbReference>
<comment type="caution">
    <text evidence="2">The sequence shown here is derived from an EMBL/GenBank/DDBJ whole genome shotgun (WGS) entry which is preliminary data.</text>
</comment>
<protein>
    <submittedName>
        <fullName evidence="2">Ty3-gypsy retrotransposon protein</fullName>
    </submittedName>
</protein>
<organism evidence="2 3">
    <name type="scientific">Cucumis melo var. makuwa</name>
    <name type="common">Oriental melon</name>
    <dbReference type="NCBI Taxonomy" id="1194695"/>
    <lineage>
        <taxon>Eukaryota</taxon>
        <taxon>Viridiplantae</taxon>
        <taxon>Streptophyta</taxon>
        <taxon>Embryophyta</taxon>
        <taxon>Tracheophyta</taxon>
        <taxon>Spermatophyta</taxon>
        <taxon>Magnoliopsida</taxon>
        <taxon>eudicotyledons</taxon>
        <taxon>Gunneridae</taxon>
        <taxon>Pentapetalae</taxon>
        <taxon>rosids</taxon>
        <taxon>fabids</taxon>
        <taxon>Cucurbitales</taxon>
        <taxon>Cucurbitaceae</taxon>
        <taxon>Benincaseae</taxon>
        <taxon>Cucumis</taxon>
    </lineage>
</organism>
<sequence length="121" mass="13610">MSKPPKDGIVIKENPMIDEHNSSSEHSSEKMPHPNIILVMVTDVDTSDDRMAELEKKINMLIKAVKERDYEIASLKNHIESRDATESSYTHTIKNADKGKTIIQESQPQNLTSIASCLFNS</sequence>
<feature type="region of interest" description="Disordered" evidence="1">
    <location>
        <begin position="1"/>
        <end position="33"/>
    </location>
</feature>
<accession>A0A5D3DQH9</accession>
<proteinExistence type="predicted"/>
<gene>
    <name evidence="2" type="ORF">E5676_scaffold436G00300</name>
</gene>